<evidence type="ECO:0000256" key="6">
    <source>
        <dbReference type="ARBA" id="ARBA00022792"/>
    </source>
</evidence>
<dbReference type="OrthoDB" id="2125027at2759"/>
<keyword evidence="4 11" id="KW-0138">CF(0)</keyword>
<evidence type="ECO:0000256" key="1">
    <source>
        <dbReference type="ARBA" id="ARBA00004273"/>
    </source>
</evidence>
<keyword evidence="9" id="KW-0472">Membrane</keyword>
<proteinExistence type="inferred from homology"/>
<dbReference type="GO" id="GO:0015078">
    <property type="term" value="F:proton transmembrane transporter activity"/>
    <property type="evidence" value="ECO:0007669"/>
    <property type="project" value="InterPro"/>
</dbReference>
<reference evidence="12 13" key="1">
    <citation type="journal article" date="2019" name="Sci. Rep.">
        <title>Comparative genomics of chytrid fungi reveal insights into the obligate biotrophic and pathogenic lifestyle of Synchytrium endobioticum.</title>
        <authorList>
            <person name="van de Vossenberg B.T.L.H."/>
            <person name="Warris S."/>
            <person name="Nguyen H.D.T."/>
            <person name="van Gent-Pelzer M.P.E."/>
            <person name="Joly D.L."/>
            <person name="van de Geest H.C."/>
            <person name="Bonants P.J.M."/>
            <person name="Smith D.S."/>
            <person name="Levesque C.A."/>
            <person name="van der Lee T.A.J."/>
        </authorList>
    </citation>
    <scope>NUCLEOTIDE SEQUENCE [LARGE SCALE GENOMIC DNA]</scope>
    <source>
        <strain evidence="12 13">CBS 809.83</strain>
    </source>
</reference>
<evidence type="ECO:0000256" key="9">
    <source>
        <dbReference type="ARBA" id="ARBA00023136"/>
    </source>
</evidence>
<keyword evidence="7 11" id="KW-0406">Ion transport</keyword>
<comment type="caution">
    <text evidence="12">The sequence shown here is derived from an EMBL/GenBank/DDBJ whole genome shotgun (WGS) entry which is preliminary data.</text>
</comment>
<evidence type="ECO:0000313" key="13">
    <source>
        <dbReference type="Proteomes" id="UP000318582"/>
    </source>
</evidence>
<evidence type="ECO:0000313" key="12">
    <source>
        <dbReference type="EMBL" id="TPX60938.1"/>
    </source>
</evidence>
<evidence type="ECO:0000256" key="7">
    <source>
        <dbReference type="ARBA" id="ARBA00023065"/>
    </source>
</evidence>
<keyword evidence="3 11" id="KW-0813">Transport</keyword>
<comment type="subunit">
    <text evidence="11">F-type ATPases have 2 components, CF(1) - the catalytic core - and CF(0) - the membrane proton channel. CF(1) and CF(0) have multiple subunits.</text>
</comment>
<comment type="similarity">
    <text evidence="2 11">Belongs to the ATPase e subunit family.</text>
</comment>
<sequence length="106" mass="12162">MSSIININSANLLRFSALGLGVFYGYSHKQSLINYVHTRKEERARLHHNDLIEEAKLAYEAQVNREQAVLAKKAGIPTIDNDSYRFDAERYMNFLISQSEEEAAKK</sequence>
<accession>A0A507ECK2</accession>
<keyword evidence="6 11" id="KW-0999">Mitochondrion inner membrane</keyword>
<dbReference type="AlphaFoldDB" id="A0A507ECK2"/>
<comment type="function">
    <text evidence="11">Subunit e, of the mitochondrial membrane ATP synthase complex (F(1)F(0) ATP synthase or Complex V) that produces ATP from ADP in the presence of a proton gradient across the membrane which is generated by electron transport complexes of the respiratory chain. ATP synthase complex consist of a soluble F(1) head domain - the catalytic core - and a membrane F(1) domain - the membrane proton channel. These two domains are linked by a central stalk rotating inside the F(1) region and a stationary peripheral stalk. During catalysis, ATP synthesis in the catalytic domain of F(1) is coupled via a rotary mechanism of the central stalk subunits to proton translocation. In vivo, can only synthesize ATP although its ATP hydrolase activity can be activated artificially in vitro. Part of the complex F(0) domain.</text>
</comment>
<evidence type="ECO:0000256" key="10">
    <source>
        <dbReference type="ARBA" id="ARBA00023310"/>
    </source>
</evidence>
<evidence type="ECO:0000256" key="4">
    <source>
        <dbReference type="ARBA" id="ARBA00022547"/>
    </source>
</evidence>
<dbReference type="GO" id="GO:0015986">
    <property type="term" value="P:proton motive force-driven ATP synthesis"/>
    <property type="evidence" value="ECO:0007669"/>
    <property type="project" value="InterPro"/>
</dbReference>
<evidence type="ECO:0000256" key="5">
    <source>
        <dbReference type="ARBA" id="ARBA00022781"/>
    </source>
</evidence>
<keyword evidence="8 11" id="KW-0496">Mitochondrion</keyword>
<keyword evidence="10 11" id="KW-0066">ATP synthesis</keyword>
<dbReference type="Pfam" id="PF05680">
    <property type="entry name" value="ATP-synt_E"/>
    <property type="match status" value="1"/>
</dbReference>
<gene>
    <name evidence="12" type="ORF">PhCBS80983_g01486</name>
</gene>
<evidence type="ECO:0000256" key="2">
    <source>
        <dbReference type="ARBA" id="ARBA00007333"/>
    </source>
</evidence>
<dbReference type="GO" id="GO:0045259">
    <property type="term" value="C:proton-transporting ATP synthase complex"/>
    <property type="evidence" value="ECO:0007669"/>
    <property type="project" value="UniProtKB-UniRule"/>
</dbReference>
<keyword evidence="13" id="KW-1185">Reference proteome</keyword>
<dbReference type="EMBL" id="QEAQ01000011">
    <property type="protein sequence ID" value="TPX60938.1"/>
    <property type="molecule type" value="Genomic_DNA"/>
</dbReference>
<dbReference type="Proteomes" id="UP000318582">
    <property type="component" value="Unassembled WGS sequence"/>
</dbReference>
<protein>
    <recommendedName>
        <fullName evidence="11">ATP synthase F(0) complex subunit e, mitochondrial</fullName>
    </recommendedName>
</protein>
<name>A0A507ECK2_9FUNG</name>
<evidence type="ECO:0000256" key="3">
    <source>
        <dbReference type="ARBA" id="ARBA00022448"/>
    </source>
</evidence>
<dbReference type="GO" id="GO:0005743">
    <property type="term" value="C:mitochondrial inner membrane"/>
    <property type="evidence" value="ECO:0007669"/>
    <property type="project" value="UniProtKB-SubCell"/>
</dbReference>
<organism evidence="12 13">
    <name type="scientific">Powellomyces hirtus</name>
    <dbReference type="NCBI Taxonomy" id="109895"/>
    <lineage>
        <taxon>Eukaryota</taxon>
        <taxon>Fungi</taxon>
        <taxon>Fungi incertae sedis</taxon>
        <taxon>Chytridiomycota</taxon>
        <taxon>Chytridiomycota incertae sedis</taxon>
        <taxon>Chytridiomycetes</taxon>
        <taxon>Spizellomycetales</taxon>
        <taxon>Powellomycetaceae</taxon>
        <taxon>Powellomyces</taxon>
    </lineage>
</organism>
<keyword evidence="5 11" id="KW-0375">Hydrogen ion transport</keyword>
<evidence type="ECO:0000256" key="8">
    <source>
        <dbReference type="ARBA" id="ARBA00023128"/>
    </source>
</evidence>
<dbReference type="InterPro" id="IPR008386">
    <property type="entry name" value="ATP_synth_F0_esu_mt"/>
</dbReference>
<evidence type="ECO:0000256" key="11">
    <source>
        <dbReference type="RuleBase" id="RU367005"/>
    </source>
</evidence>
<comment type="subcellular location">
    <subcellularLocation>
        <location evidence="1 11">Mitochondrion inner membrane</location>
    </subcellularLocation>
</comment>